<organism evidence="1 2">
    <name type="scientific">Mediterraneibacter hominis</name>
    <dbReference type="NCBI Taxonomy" id="2763054"/>
    <lineage>
        <taxon>Bacteria</taxon>
        <taxon>Bacillati</taxon>
        <taxon>Bacillota</taxon>
        <taxon>Clostridia</taxon>
        <taxon>Lachnospirales</taxon>
        <taxon>Lachnospiraceae</taxon>
        <taxon>Mediterraneibacter</taxon>
    </lineage>
</organism>
<dbReference type="AlphaFoldDB" id="A0A923LGB1"/>
<evidence type="ECO:0000313" key="2">
    <source>
        <dbReference type="Proteomes" id="UP000652477"/>
    </source>
</evidence>
<proteinExistence type="predicted"/>
<gene>
    <name evidence="1" type="ORF">H8S37_04505</name>
</gene>
<dbReference type="Proteomes" id="UP000652477">
    <property type="component" value="Unassembled WGS sequence"/>
</dbReference>
<accession>A0A923LGB1</accession>
<sequence>MILTQENLIKQIAKREDINVVLVRKVFKSAEKIIFEHLSSTTPSENMTVKVLNGLNIECNYIPQKEIHTFSNFICDDRIWAKPKLSRYYNKKLNGYVD</sequence>
<comment type="caution">
    <text evidence="1">The sequence shown here is derived from an EMBL/GenBank/DDBJ whole genome shotgun (WGS) entry which is preliminary data.</text>
</comment>
<keyword evidence="2" id="KW-1185">Reference proteome</keyword>
<protein>
    <submittedName>
        <fullName evidence="1">Uncharacterized protein</fullName>
    </submittedName>
</protein>
<dbReference type="RefSeq" id="WP_186874828.1">
    <property type="nucleotide sequence ID" value="NZ_JACOPF010000001.1"/>
</dbReference>
<reference evidence="1" key="1">
    <citation type="submission" date="2020-08" db="EMBL/GenBank/DDBJ databases">
        <title>Genome public.</title>
        <authorList>
            <person name="Liu C."/>
            <person name="Sun Q."/>
        </authorList>
    </citation>
    <scope>NUCLEOTIDE SEQUENCE</scope>
    <source>
        <strain evidence="1">NSJ-55</strain>
    </source>
</reference>
<name>A0A923LGB1_9FIRM</name>
<dbReference type="EMBL" id="JACOPF010000001">
    <property type="protein sequence ID" value="MBC5688195.1"/>
    <property type="molecule type" value="Genomic_DNA"/>
</dbReference>
<evidence type="ECO:0000313" key="1">
    <source>
        <dbReference type="EMBL" id="MBC5688195.1"/>
    </source>
</evidence>